<feature type="region of interest" description="Disordered" evidence="11">
    <location>
        <begin position="491"/>
        <end position="522"/>
    </location>
</feature>
<comment type="caution">
    <text evidence="13">The sequence shown here is derived from an EMBL/GenBank/DDBJ whole genome shotgun (WGS) entry which is preliminary data.</text>
</comment>
<dbReference type="FunFam" id="1.10.510.10:FF:000006">
    <property type="entry name" value="Serine/threonine-protein kinase WNK1 isoform 2"/>
    <property type="match status" value="1"/>
</dbReference>
<comment type="catalytic activity">
    <reaction evidence="8">
        <text>L-threonyl-[protein] + ATP = O-phospho-L-threonyl-[protein] + ADP + H(+)</text>
        <dbReference type="Rhea" id="RHEA:46608"/>
        <dbReference type="Rhea" id="RHEA-COMP:11060"/>
        <dbReference type="Rhea" id="RHEA-COMP:11605"/>
        <dbReference type="ChEBI" id="CHEBI:15378"/>
        <dbReference type="ChEBI" id="CHEBI:30013"/>
        <dbReference type="ChEBI" id="CHEBI:30616"/>
        <dbReference type="ChEBI" id="CHEBI:61977"/>
        <dbReference type="ChEBI" id="CHEBI:456216"/>
        <dbReference type="EC" id="2.7.11.1"/>
    </reaction>
</comment>
<comment type="cofactor">
    <cofactor evidence="1">
        <name>Mg(2+)</name>
        <dbReference type="ChEBI" id="CHEBI:18420"/>
    </cofactor>
</comment>
<dbReference type="InterPro" id="IPR050588">
    <property type="entry name" value="WNK_Ser-Thr_kinase"/>
</dbReference>
<evidence type="ECO:0000256" key="7">
    <source>
        <dbReference type="ARBA" id="ARBA00022840"/>
    </source>
</evidence>
<accession>A0AA88MAN2</accession>
<dbReference type="PROSITE" id="PS50011">
    <property type="entry name" value="PROTEIN_KINASE_DOM"/>
    <property type="match status" value="1"/>
</dbReference>
<dbReference type="GO" id="GO:0004674">
    <property type="term" value="F:protein serine/threonine kinase activity"/>
    <property type="evidence" value="ECO:0007669"/>
    <property type="project" value="UniProtKB-KW"/>
</dbReference>
<dbReference type="InterPro" id="IPR000719">
    <property type="entry name" value="Prot_kinase_dom"/>
</dbReference>
<dbReference type="GO" id="GO:0005524">
    <property type="term" value="F:ATP binding"/>
    <property type="evidence" value="ECO:0007669"/>
    <property type="project" value="UniProtKB-KW"/>
</dbReference>
<gene>
    <name evidence="13" type="ORF">Q7C36_015641</name>
</gene>
<keyword evidence="6" id="KW-0418">Kinase</keyword>
<dbReference type="CDD" id="cd13983">
    <property type="entry name" value="STKc_WNK"/>
    <property type="match status" value="1"/>
</dbReference>
<feature type="coiled-coil region" evidence="10">
    <location>
        <begin position="165"/>
        <end position="199"/>
    </location>
</feature>
<keyword evidence="10" id="KW-0175">Coiled coil</keyword>
<feature type="compositionally biased region" description="Polar residues" evidence="11">
    <location>
        <begin position="491"/>
        <end position="519"/>
    </location>
</feature>
<evidence type="ECO:0000256" key="1">
    <source>
        <dbReference type="ARBA" id="ARBA00001946"/>
    </source>
</evidence>
<name>A0AA88MAN2_TACVA</name>
<feature type="domain" description="Protein kinase" evidence="12">
    <location>
        <begin position="210"/>
        <end position="483"/>
    </location>
</feature>
<evidence type="ECO:0000256" key="3">
    <source>
        <dbReference type="ARBA" id="ARBA00022527"/>
    </source>
</evidence>
<proteinExistence type="predicted"/>
<evidence type="ECO:0000256" key="2">
    <source>
        <dbReference type="ARBA" id="ARBA00012513"/>
    </source>
</evidence>
<dbReference type="InterPro" id="IPR011009">
    <property type="entry name" value="Kinase-like_dom_sf"/>
</dbReference>
<dbReference type="Gene3D" id="3.30.200.20">
    <property type="entry name" value="Phosphorylase Kinase, domain 1"/>
    <property type="match status" value="1"/>
</dbReference>
<evidence type="ECO:0000259" key="12">
    <source>
        <dbReference type="PROSITE" id="PS50011"/>
    </source>
</evidence>
<evidence type="ECO:0000256" key="4">
    <source>
        <dbReference type="ARBA" id="ARBA00022679"/>
    </source>
</evidence>
<dbReference type="SUPFAM" id="SSF56112">
    <property type="entry name" value="Protein kinase-like (PK-like)"/>
    <property type="match status" value="1"/>
</dbReference>
<feature type="compositionally biased region" description="Polar residues" evidence="11">
    <location>
        <begin position="538"/>
        <end position="557"/>
    </location>
</feature>
<evidence type="ECO:0000256" key="8">
    <source>
        <dbReference type="ARBA" id="ARBA00047899"/>
    </source>
</evidence>
<dbReference type="InterPro" id="IPR008271">
    <property type="entry name" value="Ser/Thr_kinase_AS"/>
</dbReference>
<evidence type="ECO:0000256" key="9">
    <source>
        <dbReference type="ARBA" id="ARBA00048679"/>
    </source>
</evidence>
<dbReference type="AlphaFoldDB" id="A0AA88MAN2"/>
<dbReference type="Pfam" id="PF00069">
    <property type="entry name" value="Pkinase"/>
    <property type="match status" value="1"/>
</dbReference>
<evidence type="ECO:0000313" key="14">
    <source>
        <dbReference type="Proteomes" id="UP001187315"/>
    </source>
</evidence>
<dbReference type="FunFam" id="3.30.200.20:FF:000494">
    <property type="entry name" value="serine/threonine-protein kinase WNK2 isoform X2"/>
    <property type="match status" value="1"/>
</dbReference>
<evidence type="ECO:0000256" key="11">
    <source>
        <dbReference type="SAM" id="MobiDB-lite"/>
    </source>
</evidence>
<dbReference type="EC" id="2.7.11.1" evidence="2"/>
<dbReference type="Proteomes" id="UP001187315">
    <property type="component" value="Unassembled WGS sequence"/>
</dbReference>
<evidence type="ECO:0000256" key="5">
    <source>
        <dbReference type="ARBA" id="ARBA00022741"/>
    </source>
</evidence>
<evidence type="ECO:0000256" key="10">
    <source>
        <dbReference type="SAM" id="Coils"/>
    </source>
</evidence>
<keyword evidence="3" id="KW-0723">Serine/threonine-protein kinase</keyword>
<keyword evidence="14" id="KW-1185">Reference proteome</keyword>
<dbReference type="PANTHER" id="PTHR13902">
    <property type="entry name" value="SERINE/THREONINE-PROTEIN KINASE WNK WITH NO LYSINE -RELATED"/>
    <property type="match status" value="1"/>
</dbReference>
<dbReference type="SMART" id="SM00220">
    <property type="entry name" value="S_TKc"/>
    <property type="match status" value="1"/>
</dbReference>
<keyword evidence="7" id="KW-0067">ATP-binding</keyword>
<keyword evidence="4" id="KW-0808">Transferase</keyword>
<reference evidence="13" key="1">
    <citation type="submission" date="2023-08" db="EMBL/GenBank/DDBJ databases">
        <title>Pelteobagrus vachellii genome.</title>
        <authorList>
            <person name="Liu H."/>
        </authorList>
    </citation>
    <scope>NUCLEOTIDE SEQUENCE</scope>
    <source>
        <strain evidence="13">PRFRI_2022a</strain>
        <tissue evidence="13">Muscle</tissue>
    </source>
</reference>
<feature type="region of interest" description="Disordered" evidence="11">
    <location>
        <begin position="1"/>
        <end position="26"/>
    </location>
</feature>
<sequence>MSQTPNNGVEFLAPPPKNVNGSGSDSMLGEKLGVEVRHRRHTMDKDLKTAEHRFFRRSVICDSNVTALDLPSKACIPTTLPDCEVSVCSLGVISVPDRAPEVCKAVVVEEHVEDAVERRPLDRGDATDKQIPCVQETATWIQSKSPGIAAKQLEATVGKREGEGEVKCEEEKEAAKARVEAEQREAEKKVQEDEEVETKAVGTSPDGRFLKFDIEIGRGSFKTVYKGLDTETTVEVAWCELQDRKLSKSERQRFKEEAGMLKGLQHPNIVRFYDSWESPSKGRKCIVLVTELMTSGTLKTYLKRFKVMKIKVLRSWCRQILKGLHFLHTRTPPIIHRDLKCDNIFITGPTGSVKIGDLGLATLKRSSFAKSVIGTPEFMAPEMYEEKYDESVDVYAFGMCMLEMATSEYPYSECQNPAQIYRRVTSGASQALKRSTPAPEYSLTSDERYALELCKVQLWVGEIDLQTRWQKDPFSEEDGEKSLPCNQLCRTNSTNTVGGPGQVQNQTQPPSTASQSRKGTFTDDLHKLVDNWARDAMNLSQGKRGSKPQHQTPSQGHSYEMIPSGSMARKFSAPSQLCPNMTSSMSNPPATSLGSRKGSLCPCLSTATPLHLITARGPASRLHTLRPWANFPQPRAPCRLSTSTPCRNQSATQEDLI</sequence>
<keyword evidence="5" id="KW-0547">Nucleotide-binding</keyword>
<dbReference type="EMBL" id="JAVHJS010000016">
    <property type="protein sequence ID" value="KAK2832179.1"/>
    <property type="molecule type" value="Genomic_DNA"/>
</dbReference>
<protein>
    <recommendedName>
        <fullName evidence="2">non-specific serine/threonine protein kinase</fullName>
        <ecNumber evidence="2">2.7.11.1</ecNumber>
    </recommendedName>
</protein>
<evidence type="ECO:0000256" key="6">
    <source>
        <dbReference type="ARBA" id="ARBA00022777"/>
    </source>
</evidence>
<feature type="region of interest" description="Disordered" evidence="11">
    <location>
        <begin position="538"/>
        <end position="558"/>
    </location>
</feature>
<dbReference type="PROSITE" id="PS00108">
    <property type="entry name" value="PROTEIN_KINASE_ST"/>
    <property type="match status" value="1"/>
</dbReference>
<evidence type="ECO:0000313" key="13">
    <source>
        <dbReference type="EMBL" id="KAK2832179.1"/>
    </source>
</evidence>
<organism evidence="13 14">
    <name type="scientific">Tachysurus vachellii</name>
    <name type="common">Darkbarbel catfish</name>
    <name type="synonym">Pelteobagrus vachellii</name>
    <dbReference type="NCBI Taxonomy" id="175792"/>
    <lineage>
        <taxon>Eukaryota</taxon>
        <taxon>Metazoa</taxon>
        <taxon>Chordata</taxon>
        <taxon>Craniata</taxon>
        <taxon>Vertebrata</taxon>
        <taxon>Euteleostomi</taxon>
        <taxon>Actinopterygii</taxon>
        <taxon>Neopterygii</taxon>
        <taxon>Teleostei</taxon>
        <taxon>Ostariophysi</taxon>
        <taxon>Siluriformes</taxon>
        <taxon>Bagridae</taxon>
        <taxon>Tachysurus</taxon>
    </lineage>
</organism>
<dbReference type="Gene3D" id="1.10.510.10">
    <property type="entry name" value="Transferase(Phosphotransferase) domain 1"/>
    <property type="match status" value="1"/>
</dbReference>
<comment type="catalytic activity">
    <reaction evidence="9">
        <text>L-seryl-[protein] + ATP = O-phospho-L-seryl-[protein] + ADP + H(+)</text>
        <dbReference type="Rhea" id="RHEA:17989"/>
        <dbReference type="Rhea" id="RHEA-COMP:9863"/>
        <dbReference type="Rhea" id="RHEA-COMP:11604"/>
        <dbReference type="ChEBI" id="CHEBI:15378"/>
        <dbReference type="ChEBI" id="CHEBI:29999"/>
        <dbReference type="ChEBI" id="CHEBI:30616"/>
        <dbReference type="ChEBI" id="CHEBI:83421"/>
        <dbReference type="ChEBI" id="CHEBI:456216"/>
        <dbReference type="EC" id="2.7.11.1"/>
    </reaction>
</comment>